<dbReference type="RefSeq" id="WP_180806714.1">
    <property type="nucleotide sequence ID" value="NZ_CP041245.1"/>
</dbReference>
<organism evidence="12 13">
    <name type="scientific">Carsonella ruddii</name>
    <dbReference type="NCBI Taxonomy" id="114186"/>
    <lineage>
        <taxon>Bacteria</taxon>
        <taxon>Pseudomonadati</taxon>
        <taxon>Pseudomonadota</taxon>
        <taxon>Gammaproteobacteria</taxon>
        <taxon>Oceanospirillales</taxon>
        <taxon>Halomonadaceae</taxon>
        <taxon>Zymobacter group</taxon>
        <taxon>Candidatus Carsonella</taxon>
    </lineage>
</organism>
<keyword evidence="10" id="KW-1133">Transmembrane helix</keyword>
<name>A0AAE7G456_CARRU</name>
<dbReference type="InterPro" id="IPR001240">
    <property type="entry name" value="PRAI_dom"/>
</dbReference>
<keyword evidence="10" id="KW-0812">Transmembrane</keyword>
<evidence type="ECO:0000259" key="11">
    <source>
        <dbReference type="Pfam" id="PF00697"/>
    </source>
</evidence>
<feature type="transmembrane region" description="Helical" evidence="10">
    <location>
        <begin position="44"/>
        <end position="67"/>
    </location>
</feature>
<protein>
    <recommendedName>
        <fullName evidence="4 9">N-(5'-phosphoribosyl)anthranilate isomerase</fullName>
        <shortName evidence="9">PRAI</shortName>
        <ecNumber evidence="3 9">5.3.1.24</ecNumber>
    </recommendedName>
</protein>
<evidence type="ECO:0000313" key="13">
    <source>
        <dbReference type="Proteomes" id="UP000510930"/>
    </source>
</evidence>
<dbReference type="Pfam" id="PF00697">
    <property type="entry name" value="PRAI"/>
    <property type="match status" value="1"/>
</dbReference>
<dbReference type="EC" id="5.3.1.24" evidence="3 9"/>
<keyword evidence="7 9" id="KW-0057">Aromatic amino acid biosynthesis</keyword>
<dbReference type="Proteomes" id="UP000510930">
    <property type="component" value="Chromosome"/>
</dbReference>
<evidence type="ECO:0000256" key="7">
    <source>
        <dbReference type="ARBA" id="ARBA00023141"/>
    </source>
</evidence>
<evidence type="ECO:0000313" key="12">
    <source>
        <dbReference type="EMBL" id="QLK14068.1"/>
    </source>
</evidence>
<keyword evidence="5 9" id="KW-0028">Amino-acid biosynthesis</keyword>
<keyword evidence="6 9" id="KW-0822">Tryptophan biosynthesis</keyword>
<dbReference type="InterPro" id="IPR013785">
    <property type="entry name" value="Aldolase_TIM"/>
</dbReference>
<sequence>MKIKFCGINSKIDLKKSILSNCNFIGFNFYKKSKRYVGVMYDKIIRIIPLYLKSISLFVNNSFFYILKKKNKFNFLQFHGNENFLFCELFKKKYLKVLKILKKKIIYYYSDFFLFFLIDKKNLNFGGCGISFLHFKINLIFYFIISGGINNFNLVKVNKITSCNFYDICSGIEHSAKKNLIKMIS</sequence>
<evidence type="ECO:0000256" key="5">
    <source>
        <dbReference type="ARBA" id="ARBA00022605"/>
    </source>
</evidence>
<reference evidence="12 13" key="1">
    <citation type="submission" date="2019-06" db="EMBL/GenBank/DDBJ databases">
        <authorList>
            <person name="Petrone J.R."/>
            <person name="Munoz-Beristain A."/>
            <person name="Russell J.T."/>
            <person name="Rios-Glusberger P."/>
            <person name="Triplett E.W."/>
        </authorList>
    </citation>
    <scope>NUCLEOTIDE SEQUENCE [LARGE SCALE GENOMIC DNA]</scope>
    <source>
        <strain evidence="12">JRPAMB4</strain>
    </source>
</reference>
<keyword evidence="10" id="KW-0472">Membrane</keyword>
<evidence type="ECO:0000256" key="9">
    <source>
        <dbReference type="HAMAP-Rule" id="MF_00135"/>
    </source>
</evidence>
<evidence type="ECO:0000256" key="3">
    <source>
        <dbReference type="ARBA" id="ARBA00012572"/>
    </source>
</evidence>
<evidence type="ECO:0000256" key="1">
    <source>
        <dbReference type="ARBA" id="ARBA00001164"/>
    </source>
</evidence>
<dbReference type="AlphaFoldDB" id="A0AAE7G456"/>
<dbReference type="Gene3D" id="3.20.20.70">
    <property type="entry name" value="Aldolase class I"/>
    <property type="match status" value="1"/>
</dbReference>
<proteinExistence type="inferred from homology"/>
<keyword evidence="8 9" id="KW-0413">Isomerase</keyword>
<dbReference type="PANTHER" id="PTHR42894">
    <property type="entry name" value="N-(5'-PHOSPHORIBOSYL)ANTHRANILATE ISOMERASE"/>
    <property type="match status" value="1"/>
</dbReference>
<evidence type="ECO:0000256" key="8">
    <source>
        <dbReference type="ARBA" id="ARBA00023235"/>
    </source>
</evidence>
<dbReference type="HAMAP" id="MF_00135">
    <property type="entry name" value="PRAI"/>
    <property type="match status" value="1"/>
</dbReference>
<evidence type="ECO:0000256" key="2">
    <source>
        <dbReference type="ARBA" id="ARBA00004664"/>
    </source>
</evidence>
<dbReference type="PANTHER" id="PTHR42894:SF1">
    <property type="entry name" value="N-(5'-PHOSPHORIBOSYL)ANTHRANILATE ISOMERASE"/>
    <property type="match status" value="1"/>
</dbReference>
<comment type="pathway">
    <text evidence="2 9">Amino-acid biosynthesis; L-tryptophan biosynthesis; L-tryptophan from chorismate: step 3/5.</text>
</comment>
<evidence type="ECO:0000256" key="10">
    <source>
        <dbReference type="SAM" id="Phobius"/>
    </source>
</evidence>
<comment type="catalytic activity">
    <reaction evidence="1 9">
        <text>N-(5-phospho-beta-D-ribosyl)anthranilate = 1-(2-carboxyphenylamino)-1-deoxy-D-ribulose 5-phosphate</text>
        <dbReference type="Rhea" id="RHEA:21540"/>
        <dbReference type="ChEBI" id="CHEBI:18277"/>
        <dbReference type="ChEBI" id="CHEBI:58613"/>
        <dbReference type="EC" id="5.3.1.24"/>
    </reaction>
</comment>
<dbReference type="SUPFAM" id="SSF51366">
    <property type="entry name" value="Ribulose-phoshate binding barrel"/>
    <property type="match status" value="1"/>
</dbReference>
<feature type="transmembrane region" description="Helical" evidence="10">
    <location>
        <begin position="124"/>
        <end position="145"/>
    </location>
</feature>
<dbReference type="EMBL" id="CP041245">
    <property type="protein sequence ID" value="QLK14068.1"/>
    <property type="molecule type" value="Genomic_DNA"/>
</dbReference>
<gene>
    <name evidence="9" type="primary">trpF</name>
    <name evidence="12" type="ORF">FK493_00560</name>
</gene>
<dbReference type="GO" id="GO:0004640">
    <property type="term" value="F:phosphoribosylanthranilate isomerase activity"/>
    <property type="evidence" value="ECO:0007669"/>
    <property type="project" value="UniProtKB-UniRule"/>
</dbReference>
<evidence type="ECO:0000256" key="6">
    <source>
        <dbReference type="ARBA" id="ARBA00022822"/>
    </source>
</evidence>
<dbReference type="InterPro" id="IPR011060">
    <property type="entry name" value="RibuloseP-bd_barrel"/>
</dbReference>
<dbReference type="GO" id="GO:0000162">
    <property type="term" value="P:L-tryptophan biosynthetic process"/>
    <property type="evidence" value="ECO:0007669"/>
    <property type="project" value="UniProtKB-UniRule"/>
</dbReference>
<evidence type="ECO:0000256" key="4">
    <source>
        <dbReference type="ARBA" id="ARBA00022272"/>
    </source>
</evidence>
<comment type="similarity">
    <text evidence="9">Belongs to the TrpF family.</text>
</comment>
<feature type="domain" description="N-(5'phosphoribosyl) anthranilate isomerase (PRAI)" evidence="11">
    <location>
        <begin position="4"/>
        <end position="184"/>
    </location>
</feature>
<accession>A0AAE7G456</accession>
<dbReference type="InterPro" id="IPR044643">
    <property type="entry name" value="TrpF_fam"/>
</dbReference>